<gene>
    <name evidence="3" type="primary">UBR1_2</name>
    <name evidence="3" type="ORF">AAF712_014689</name>
</gene>
<keyword evidence="1" id="KW-0862">Zinc</keyword>
<comment type="pathway">
    <text evidence="1">Protein modification; protein ubiquitination.</text>
</comment>
<evidence type="ECO:0000313" key="3">
    <source>
        <dbReference type="EMBL" id="KAL0058618.1"/>
    </source>
</evidence>
<keyword evidence="3" id="KW-0012">Acyltransferase</keyword>
<keyword evidence="1 3" id="KW-0808">Transferase</keyword>
<organism evidence="3 4">
    <name type="scientific">Marasmius tenuissimus</name>
    <dbReference type="NCBI Taxonomy" id="585030"/>
    <lineage>
        <taxon>Eukaryota</taxon>
        <taxon>Fungi</taxon>
        <taxon>Dikarya</taxon>
        <taxon>Basidiomycota</taxon>
        <taxon>Agaricomycotina</taxon>
        <taxon>Agaricomycetes</taxon>
        <taxon>Agaricomycetidae</taxon>
        <taxon>Agaricales</taxon>
        <taxon>Marasmiineae</taxon>
        <taxon>Marasmiaceae</taxon>
        <taxon>Marasmius</taxon>
    </lineage>
</organism>
<keyword evidence="1" id="KW-0479">Metal-binding</keyword>
<comment type="catalytic activity">
    <reaction evidence="1">
        <text>S-ubiquitinyl-[E2 ubiquitin-conjugating enzyme]-L-cysteine + [acceptor protein]-L-lysine = [E2 ubiquitin-conjugating enzyme]-L-cysteine + N(6)-ubiquitinyl-[acceptor protein]-L-lysine.</text>
        <dbReference type="EC" id="2.3.2.27"/>
    </reaction>
</comment>
<sequence>MDRPVCSGPPTFPPQDADALDEKAGTSPNYEGFPNQYTRFGLHASVCSHMMHLECFQVYSVSIRQRHRAQSTRNHPETIPRKEYICPLCKSLGKVIIPVTNPPNTSLNTVLFADWIRSAGISILKLKPDPQLESLQFRNGTGEFVFWSAQDSAYSAWVRSQERIEGGDPMKMVDTVMAVSKSLSQQTRHLRERHEPELGERGAGIYLPEELVGYSVGCNLSFCQVAVGIGQPFYRPR</sequence>
<dbReference type="EMBL" id="JBBXMP010000293">
    <property type="protein sequence ID" value="KAL0058618.1"/>
    <property type="molecule type" value="Genomic_DNA"/>
</dbReference>
<dbReference type="CDD" id="cd16482">
    <property type="entry name" value="RING-H2_UBR1-like"/>
    <property type="match status" value="1"/>
</dbReference>
<keyword evidence="4" id="KW-1185">Reference proteome</keyword>
<feature type="region of interest" description="Disordered" evidence="2">
    <location>
        <begin position="1"/>
        <end position="28"/>
    </location>
</feature>
<evidence type="ECO:0000313" key="4">
    <source>
        <dbReference type="Proteomes" id="UP001437256"/>
    </source>
</evidence>
<evidence type="ECO:0000256" key="1">
    <source>
        <dbReference type="RuleBase" id="RU366018"/>
    </source>
</evidence>
<dbReference type="GO" id="GO:0061630">
    <property type="term" value="F:ubiquitin protein ligase activity"/>
    <property type="evidence" value="ECO:0007669"/>
    <property type="project" value="UniProtKB-EC"/>
</dbReference>
<comment type="function">
    <text evidence="1">Ubiquitin ligase protein which is a component of the N-end rule pathway. Recognizes and binds to proteins bearing specific N-terminal residues that are destabilizing according to the N-end rule, leading to their ubiquitination and subsequent degradation.</text>
</comment>
<comment type="similarity">
    <text evidence="1">Belongs to the E3 ubiquitin-protein ligase UBR1-like family.</text>
</comment>
<dbReference type="Proteomes" id="UP001437256">
    <property type="component" value="Unassembled WGS sequence"/>
</dbReference>
<reference evidence="3 4" key="1">
    <citation type="submission" date="2024-05" db="EMBL/GenBank/DDBJ databases">
        <title>A draft genome resource for the thread blight pathogen Marasmius tenuissimus strain MS-2.</title>
        <authorList>
            <person name="Yulfo-Soto G.E."/>
            <person name="Baruah I.K."/>
            <person name="Amoako-Attah I."/>
            <person name="Bukari Y."/>
            <person name="Meinhardt L.W."/>
            <person name="Bailey B.A."/>
            <person name="Cohen S.P."/>
        </authorList>
    </citation>
    <scope>NUCLEOTIDE SEQUENCE [LARGE SCALE GENOMIC DNA]</scope>
    <source>
        <strain evidence="3 4">MS-2</strain>
    </source>
</reference>
<name>A0ABR2ZBE6_9AGAR</name>
<keyword evidence="1" id="KW-0833">Ubl conjugation pathway</keyword>
<dbReference type="InterPro" id="IPR039164">
    <property type="entry name" value="UBR1-like"/>
</dbReference>
<dbReference type="PANTHER" id="PTHR21497:SF24">
    <property type="entry name" value="E3 UBIQUITIN-PROTEIN LIGASE UBR1"/>
    <property type="match status" value="1"/>
</dbReference>
<evidence type="ECO:0000256" key="2">
    <source>
        <dbReference type="SAM" id="MobiDB-lite"/>
    </source>
</evidence>
<comment type="caution">
    <text evidence="3">The sequence shown here is derived from an EMBL/GenBank/DDBJ whole genome shotgun (WGS) entry which is preliminary data.</text>
</comment>
<proteinExistence type="inferred from homology"/>
<dbReference type="PANTHER" id="PTHR21497">
    <property type="entry name" value="UBIQUITIN LIGASE E3 ALPHA-RELATED"/>
    <property type="match status" value="1"/>
</dbReference>
<protein>
    <recommendedName>
        <fullName evidence="1">E3 ubiquitin-protein ligase</fullName>
        <ecNumber evidence="1">2.3.2.27</ecNumber>
    </recommendedName>
</protein>
<keyword evidence="1" id="KW-0863">Zinc-finger</keyword>
<dbReference type="EC" id="2.3.2.27" evidence="1"/>
<accession>A0ABR2ZBE6</accession>